<gene>
    <name evidence="3" type="ORF">PV328_007039</name>
</gene>
<organism evidence="3 4">
    <name type="scientific">Microctonus aethiopoides</name>
    <dbReference type="NCBI Taxonomy" id="144406"/>
    <lineage>
        <taxon>Eukaryota</taxon>
        <taxon>Metazoa</taxon>
        <taxon>Ecdysozoa</taxon>
        <taxon>Arthropoda</taxon>
        <taxon>Hexapoda</taxon>
        <taxon>Insecta</taxon>
        <taxon>Pterygota</taxon>
        <taxon>Neoptera</taxon>
        <taxon>Endopterygota</taxon>
        <taxon>Hymenoptera</taxon>
        <taxon>Apocrita</taxon>
        <taxon>Ichneumonoidea</taxon>
        <taxon>Braconidae</taxon>
        <taxon>Euphorinae</taxon>
        <taxon>Microctonus</taxon>
    </lineage>
</organism>
<name>A0AA39FQS8_9HYME</name>
<keyword evidence="2" id="KW-0812">Transmembrane</keyword>
<keyword evidence="4" id="KW-1185">Reference proteome</keyword>
<reference evidence="3" key="2">
    <citation type="submission" date="2023-03" db="EMBL/GenBank/DDBJ databases">
        <authorList>
            <person name="Inwood S.N."/>
            <person name="Skelly J.G."/>
            <person name="Guhlin J."/>
            <person name="Harrop T.W.R."/>
            <person name="Goldson S.G."/>
            <person name="Dearden P.K."/>
        </authorList>
    </citation>
    <scope>NUCLEOTIDE SEQUENCE</scope>
    <source>
        <strain evidence="3">Irish</strain>
        <tissue evidence="3">Whole body</tissue>
    </source>
</reference>
<evidence type="ECO:0000313" key="3">
    <source>
        <dbReference type="EMBL" id="KAK0173901.1"/>
    </source>
</evidence>
<evidence type="ECO:0000256" key="1">
    <source>
        <dbReference type="SAM" id="MobiDB-lite"/>
    </source>
</evidence>
<proteinExistence type="predicted"/>
<accession>A0AA39FQS8</accession>
<feature type="compositionally biased region" description="Basic residues" evidence="1">
    <location>
        <begin position="1"/>
        <end position="12"/>
    </location>
</feature>
<feature type="transmembrane region" description="Helical" evidence="2">
    <location>
        <begin position="219"/>
        <end position="242"/>
    </location>
</feature>
<dbReference type="Proteomes" id="UP001168990">
    <property type="component" value="Unassembled WGS sequence"/>
</dbReference>
<keyword evidence="2" id="KW-1133">Transmembrane helix</keyword>
<sequence>MSQKRKSFKKSPCKIINSSRDSDESDDPTAKLLIKVKNMKQSFIGDYIGRELVKHECFPQYKDIVIVDKDEEIIPTLDEIYDVLHPQLATTWLGITRSTIDDEVQSYKLWVKLNGTPIGKHRFQLRAIKVNEFGIELKLKVMNEFEYSSLNSVWNDNSHSSFEFKDMSTYHNICEITKFSGVLIMSIITIAGNILWYCGDYSLKFTHELTKLIQVMTPIIFGILDFMSKCVGGFYWLIYMLWRGNSDPTPKYSYPAINPSPLAIMPAPSPSRRIYSMPKKDISNDRFNLLRSNGVRSTTNNGVTNKLYKKY</sequence>
<feature type="transmembrane region" description="Helical" evidence="2">
    <location>
        <begin position="179"/>
        <end position="199"/>
    </location>
</feature>
<evidence type="ECO:0000313" key="4">
    <source>
        <dbReference type="Proteomes" id="UP001168990"/>
    </source>
</evidence>
<feature type="region of interest" description="Disordered" evidence="1">
    <location>
        <begin position="1"/>
        <end position="27"/>
    </location>
</feature>
<dbReference type="EMBL" id="JAQQBS010000002">
    <property type="protein sequence ID" value="KAK0173901.1"/>
    <property type="molecule type" value="Genomic_DNA"/>
</dbReference>
<evidence type="ECO:0000256" key="2">
    <source>
        <dbReference type="SAM" id="Phobius"/>
    </source>
</evidence>
<comment type="caution">
    <text evidence="3">The sequence shown here is derived from an EMBL/GenBank/DDBJ whole genome shotgun (WGS) entry which is preliminary data.</text>
</comment>
<keyword evidence="2" id="KW-0472">Membrane</keyword>
<reference evidence="3" key="1">
    <citation type="journal article" date="2023" name="bioRxiv">
        <title>Scaffold-level genome assemblies of two parasitoid biocontrol wasps reveal the parthenogenesis mechanism and an associated novel virus.</title>
        <authorList>
            <person name="Inwood S."/>
            <person name="Skelly J."/>
            <person name="Guhlin J."/>
            <person name="Harrop T."/>
            <person name="Goldson S."/>
            <person name="Dearden P."/>
        </authorList>
    </citation>
    <scope>NUCLEOTIDE SEQUENCE</scope>
    <source>
        <strain evidence="3">Irish</strain>
        <tissue evidence="3">Whole body</tissue>
    </source>
</reference>
<protein>
    <submittedName>
        <fullName evidence="3">Uncharacterized protein</fullName>
    </submittedName>
</protein>
<dbReference type="AlphaFoldDB" id="A0AA39FQS8"/>